<reference evidence="1" key="1">
    <citation type="journal article" date="2018" name="Nat. Genet.">
        <title>Extensive intraspecific gene order and gene structural variations between Mo17 and other maize genomes.</title>
        <authorList>
            <person name="Sun S."/>
            <person name="Zhou Y."/>
            <person name="Chen J."/>
            <person name="Shi J."/>
            <person name="Zhao H."/>
            <person name="Zhao H."/>
            <person name="Song W."/>
            <person name="Zhang M."/>
            <person name="Cui Y."/>
            <person name="Dong X."/>
            <person name="Liu H."/>
            <person name="Ma X."/>
            <person name="Jiao Y."/>
            <person name="Wang B."/>
            <person name="Wei X."/>
            <person name="Stein J.C."/>
            <person name="Glaubitz J.C."/>
            <person name="Lu F."/>
            <person name="Yu G."/>
            <person name="Liang C."/>
            <person name="Fengler K."/>
            <person name="Li B."/>
            <person name="Rafalski A."/>
            <person name="Schnable P.S."/>
            <person name="Ware D.H."/>
            <person name="Buckler E.S."/>
            <person name="Lai J."/>
        </authorList>
    </citation>
    <scope>NUCLEOTIDE SEQUENCE [LARGE SCALE GENOMIC DNA]</scope>
    <source>
        <tissue evidence="1">Seedling</tissue>
    </source>
</reference>
<dbReference type="EMBL" id="NCVQ01000001">
    <property type="protein sequence ID" value="PWZ55941.1"/>
    <property type="molecule type" value="Genomic_DNA"/>
</dbReference>
<protein>
    <submittedName>
        <fullName evidence="1">Uncharacterized protein</fullName>
    </submittedName>
</protein>
<gene>
    <name evidence="1" type="ORF">Zm00014a_011145</name>
</gene>
<accession>A0A317YDL4</accession>
<proteinExistence type="predicted"/>
<comment type="caution">
    <text evidence="1">The sequence shown here is derived from an EMBL/GenBank/DDBJ whole genome shotgun (WGS) entry which is preliminary data.</text>
</comment>
<name>A0A317YDL4_MAIZE</name>
<sequence>MILVFCLVRGITADGLVLFFVWFENRAQKMFATIAPIS</sequence>
<evidence type="ECO:0000313" key="1">
    <source>
        <dbReference type="EMBL" id="PWZ55941.1"/>
    </source>
</evidence>
<organism evidence="1">
    <name type="scientific">Zea mays</name>
    <name type="common">Maize</name>
    <dbReference type="NCBI Taxonomy" id="4577"/>
    <lineage>
        <taxon>Eukaryota</taxon>
        <taxon>Viridiplantae</taxon>
        <taxon>Streptophyta</taxon>
        <taxon>Embryophyta</taxon>
        <taxon>Tracheophyta</taxon>
        <taxon>Spermatophyta</taxon>
        <taxon>Magnoliopsida</taxon>
        <taxon>Liliopsida</taxon>
        <taxon>Poales</taxon>
        <taxon>Poaceae</taxon>
        <taxon>PACMAD clade</taxon>
        <taxon>Panicoideae</taxon>
        <taxon>Andropogonodae</taxon>
        <taxon>Andropogoneae</taxon>
        <taxon>Tripsacinae</taxon>
        <taxon>Zea</taxon>
    </lineage>
</organism>
<dbReference type="AlphaFoldDB" id="A0A317YDL4"/>
<dbReference type="Proteomes" id="UP000251960">
    <property type="component" value="Chromosome 1"/>
</dbReference>